<keyword evidence="2" id="KW-1185">Reference proteome</keyword>
<dbReference type="AlphaFoldDB" id="A0AAV2KQ84"/>
<proteinExistence type="predicted"/>
<dbReference type="EMBL" id="OZ035841">
    <property type="protein sequence ID" value="CAL1590317.1"/>
    <property type="molecule type" value="Genomic_DNA"/>
</dbReference>
<name>A0AAV2KQ84_KNICA</name>
<dbReference type="Proteomes" id="UP001497482">
    <property type="component" value="Chromosome 19"/>
</dbReference>
<organism evidence="1 2">
    <name type="scientific">Knipowitschia caucasica</name>
    <name type="common">Caucasian dwarf goby</name>
    <name type="synonym">Pomatoschistus caucasicus</name>
    <dbReference type="NCBI Taxonomy" id="637954"/>
    <lineage>
        <taxon>Eukaryota</taxon>
        <taxon>Metazoa</taxon>
        <taxon>Chordata</taxon>
        <taxon>Craniata</taxon>
        <taxon>Vertebrata</taxon>
        <taxon>Euteleostomi</taxon>
        <taxon>Actinopterygii</taxon>
        <taxon>Neopterygii</taxon>
        <taxon>Teleostei</taxon>
        <taxon>Neoteleostei</taxon>
        <taxon>Acanthomorphata</taxon>
        <taxon>Gobiaria</taxon>
        <taxon>Gobiiformes</taxon>
        <taxon>Gobioidei</taxon>
        <taxon>Gobiidae</taxon>
        <taxon>Gobiinae</taxon>
        <taxon>Knipowitschia</taxon>
    </lineage>
</organism>
<accession>A0AAV2KQ84</accession>
<protein>
    <submittedName>
        <fullName evidence="1">Uncharacterized protein</fullName>
    </submittedName>
</protein>
<reference evidence="1 2" key="1">
    <citation type="submission" date="2024-04" db="EMBL/GenBank/DDBJ databases">
        <authorList>
            <person name="Waldvogel A.-M."/>
            <person name="Schoenle A."/>
        </authorList>
    </citation>
    <scope>NUCLEOTIDE SEQUENCE [LARGE SCALE GENOMIC DNA]</scope>
</reference>
<evidence type="ECO:0000313" key="1">
    <source>
        <dbReference type="EMBL" id="CAL1590317.1"/>
    </source>
</evidence>
<evidence type="ECO:0000313" key="2">
    <source>
        <dbReference type="Proteomes" id="UP001497482"/>
    </source>
</evidence>
<sequence length="88" mass="9603">MCQPCGLEGVSPAAWRVSAPRPGGWLSGAPRVVPRRLREWKASSRSQLSKIPPLLAPRSPSFVYCGPFKVAWAPTSRLSHPEENRAPA</sequence>
<gene>
    <name evidence="1" type="ORF">KC01_LOCUS19843</name>
</gene>